<dbReference type="GeneID" id="81389728"/>
<dbReference type="AlphaFoldDB" id="A0A9W9TB53"/>
<keyword evidence="3" id="KW-1185">Reference proteome</keyword>
<evidence type="ECO:0000256" key="1">
    <source>
        <dbReference type="SAM" id="MobiDB-lite"/>
    </source>
</evidence>
<gene>
    <name evidence="2" type="ORF">N7469_011656</name>
</gene>
<reference evidence="2" key="2">
    <citation type="journal article" date="2023" name="IMA Fungus">
        <title>Comparative genomic study of the Penicillium genus elucidates a diverse pangenome and 15 lateral gene transfer events.</title>
        <authorList>
            <person name="Petersen C."/>
            <person name="Sorensen T."/>
            <person name="Nielsen M.R."/>
            <person name="Sondergaard T.E."/>
            <person name="Sorensen J.L."/>
            <person name="Fitzpatrick D.A."/>
            <person name="Frisvad J.C."/>
            <person name="Nielsen K.L."/>
        </authorList>
    </citation>
    <scope>NUCLEOTIDE SEQUENCE</scope>
    <source>
        <strain evidence="2">IBT 23319</strain>
    </source>
</reference>
<evidence type="ECO:0000313" key="2">
    <source>
        <dbReference type="EMBL" id="KAJ5215165.1"/>
    </source>
</evidence>
<evidence type="ECO:0000313" key="3">
    <source>
        <dbReference type="Proteomes" id="UP001147733"/>
    </source>
</evidence>
<name>A0A9W9TB53_PENCI</name>
<dbReference type="EMBL" id="JAPQKT010000012">
    <property type="protein sequence ID" value="KAJ5215165.1"/>
    <property type="molecule type" value="Genomic_DNA"/>
</dbReference>
<organism evidence="2 3">
    <name type="scientific">Penicillium citrinum</name>
    <dbReference type="NCBI Taxonomy" id="5077"/>
    <lineage>
        <taxon>Eukaryota</taxon>
        <taxon>Fungi</taxon>
        <taxon>Dikarya</taxon>
        <taxon>Ascomycota</taxon>
        <taxon>Pezizomycotina</taxon>
        <taxon>Eurotiomycetes</taxon>
        <taxon>Eurotiomycetidae</taxon>
        <taxon>Eurotiales</taxon>
        <taxon>Aspergillaceae</taxon>
        <taxon>Penicillium</taxon>
    </lineage>
</organism>
<reference evidence="2" key="1">
    <citation type="submission" date="2022-11" db="EMBL/GenBank/DDBJ databases">
        <authorList>
            <person name="Petersen C."/>
        </authorList>
    </citation>
    <scope>NUCLEOTIDE SEQUENCE</scope>
    <source>
        <strain evidence="2">IBT 23319</strain>
    </source>
</reference>
<dbReference type="RefSeq" id="XP_056494917.1">
    <property type="nucleotide sequence ID" value="XM_056650561.1"/>
</dbReference>
<dbReference type="Proteomes" id="UP001147733">
    <property type="component" value="Unassembled WGS sequence"/>
</dbReference>
<comment type="caution">
    <text evidence="2">The sequence shown here is derived from an EMBL/GenBank/DDBJ whole genome shotgun (WGS) entry which is preliminary data.</text>
</comment>
<proteinExistence type="predicted"/>
<protein>
    <submittedName>
        <fullName evidence="2">Uncharacterized protein</fullName>
    </submittedName>
</protein>
<feature type="region of interest" description="Disordered" evidence="1">
    <location>
        <begin position="11"/>
        <end position="51"/>
    </location>
</feature>
<accession>A0A9W9TB53</accession>
<sequence length="66" mass="7327">MEYLLLSSARWNKPNGTRRPDPRWPWEGGAAAAAAEKRGAGRHRQGPAGIRGTRLKVYPLARCQSK</sequence>